<evidence type="ECO:0000256" key="1">
    <source>
        <dbReference type="ARBA" id="ARBA00004123"/>
    </source>
</evidence>
<evidence type="ECO:0000259" key="7">
    <source>
        <dbReference type="PROSITE" id="PS51263"/>
    </source>
</evidence>
<dbReference type="GO" id="GO:0030864">
    <property type="term" value="C:cortical actin cytoskeleton"/>
    <property type="evidence" value="ECO:0007669"/>
    <property type="project" value="TreeGrafter"/>
</dbReference>
<evidence type="ECO:0000256" key="3">
    <source>
        <dbReference type="ARBA" id="ARBA00010055"/>
    </source>
</evidence>
<keyword evidence="4" id="KW-0963">Cytoplasm</keyword>
<dbReference type="GO" id="GO:0071933">
    <property type="term" value="F:Arp2/3 complex binding"/>
    <property type="evidence" value="ECO:0007669"/>
    <property type="project" value="InterPro"/>
</dbReference>
<dbReference type="InterPro" id="IPR002108">
    <property type="entry name" value="ADF-H"/>
</dbReference>
<comment type="subcellular location">
    <subcellularLocation>
        <location evidence="2">Cytoplasm</location>
    </subcellularLocation>
    <subcellularLocation>
        <location evidence="1">Nucleus</location>
    </subcellularLocation>
</comment>
<evidence type="ECO:0000256" key="6">
    <source>
        <dbReference type="PIRNR" id="PIRNR001788"/>
    </source>
</evidence>
<dbReference type="SUPFAM" id="SSF55753">
    <property type="entry name" value="Actin depolymerizing proteins"/>
    <property type="match status" value="1"/>
</dbReference>
<dbReference type="CDD" id="cd11283">
    <property type="entry name" value="ADF_GMF-beta_like"/>
    <property type="match status" value="1"/>
</dbReference>
<dbReference type="GO" id="GO:0034316">
    <property type="term" value="P:negative regulation of Arp2/3 complex-mediated actin nucleation"/>
    <property type="evidence" value="ECO:0007669"/>
    <property type="project" value="TreeGrafter"/>
</dbReference>
<proteinExistence type="inferred from homology"/>
<reference evidence="9" key="1">
    <citation type="submission" date="2022-11" db="UniProtKB">
        <authorList>
            <consortium name="WormBaseParasite"/>
        </authorList>
    </citation>
    <scope>IDENTIFICATION</scope>
</reference>
<dbReference type="PANTHER" id="PTHR11249:SF2">
    <property type="entry name" value="GLIA MATURATION FACTOR"/>
    <property type="match status" value="1"/>
</dbReference>
<dbReference type="Pfam" id="PF00241">
    <property type="entry name" value="Cofilin_ADF"/>
    <property type="match status" value="1"/>
</dbReference>
<evidence type="ECO:0000256" key="4">
    <source>
        <dbReference type="ARBA" id="ARBA00022490"/>
    </source>
</evidence>
<dbReference type="PIRSF" id="PIRSF001788">
    <property type="entry name" value="GMF-beta"/>
    <property type="match status" value="1"/>
</dbReference>
<dbReference type="GO" id="GO:0071846">
    <property type="term" value="P:actin filament debranching"/>
    <property type="evidence" value="ECO:0007669"/>
    <property type="project" value="InterPro"/>
</dbReference>
<dbReference type="SMART" id="SM00102">
    <property type="entry name" value="ADF"/>
    <property type="match status" value="1"/>
</dbReference>
<name>A0A914W149_9BILA</name>
<dbReference type="AlphaFoldDB" id="A0A914W149"/>
<dbReference type="FunFam" id="3.40.20.10:FF:000026">
    <property type="entry name" value="Glia maturation factor"/>
    <property type="match status" value="1"/>
</dbReference>
<dbReference type="InterPro" id="IPR029006">
    <property type="entry name" value="ADF-H/Gelsolin-like_dom_sf"/>
</dbReference>
<feature type="domain" description="ADF-H" evidence="7">
    <location>
        <begin position="4"/>
        <end position="139"/>
    </location>
</feature>
<evidence type="ECO:0000313" key="8">
    <source>
        <dbReference type="Proteomes" id="UP000887566"/>
    </source>
</evidence>
<dbReference type="GO" id="GO:0003779">
    <property type="term" value="F:actin binding"/>
    <property type="evidence" value="ECO:0007669"/>
    <property type="project" value="InterPro"/>
</dbReference>
<dbReference type="Proteomes" id="UP000887566">
    <property type="component" value="Unplaced"/>
</dbReference>
<dbReference type="WBParaSite" id="PSAMB.scaffold2size251193.g722.t1">
    <property type="protein sequence ID" value="PSAMB.scaffold2size251193.g722.t1"/>
    <property type="gene ID" value="PSAMB.scaffold2size251193.g722"/>
</dbReference>
<dbReference type="Gene3D" id="3.40.20.10">
    <property type="entry name" value="Severin"/>
    <property type="match status" value="1"/>
</dbReference>
<evidence type="ECO:0000256" key="5">
    <source>
        <dbReference type="ARBA" id="ARBA00023242"/>
    </source>
</evidence>
<keyword evidence="8" id="KW-1185">Reference proteome</keyword>
<evidence type="ECO:0000256" key="2">
    <source>
        <dbReference type="ARBA" id="ARBA00004496"/>
    </source>
</evidence>
<comment type="similarity">
    <text evidence="3 6">Belongs to the actin-binding proteins ADF family. GMF subfamily.</text>
</comment>
<dbReference type="PANTHER" id="PTHR11249">
    <property type="entry name" value="GLIAL FACTOR NATURATION FACTOR"/>
    <property type="match status" value="1"/>
</dbReference>
<dbReference type="PROSITE" id="PS51263">
    <property type="entry name" value="ADF_H"/>
    <property type="match status" value="1"/>
</dbReference>
<dbReference type="GO" id="GO:0005634">
    <property type="term" value="C:nucleus"/>
    <property type="evidence" value="ECO:0007669"/>
    <property type="project" value="UniProtKB-SubCell"/>
</dbReference>
<evidence type="ECO:0000313" key="9">
    <source>
        <dbReference type="WBParaSite" id="PSAMB.scaffold2size251193.g722.t1"/>
    </source>
</evidence>
<protein>
    <submittedName>
        <fullName evidence="9">ADF-H domain-containing protein</fullName>
    </submittedName>
</protein>
<organism evidence="8 9">
    <name type="scientific">Plectus sambesii</name>
    <dbReference type="NCBI Taxonomy" id="2011161"/>
    <lineage>
        <taxon>Eukaryota</taxon>
        <taxon>Metazoa</taxon>
        <taxon>Ecdysozoa</taxon>
        <taxon>Nematoda</taxon>
        <taxon>Chromadorea</taxon>
        <taxon>Plectida</taxon>
        <taxon>Plectina</taxon>
        <taxon>Plectoidea</taxon>
        <taxon>Plectidae</taxon>
        <taxon>Plectus</taxon>
    </lineage>
</organism>
<dbReference type="InterPro" id="IPR011171">
    <property type="entry name" value="GMF"/>
</dbReference>
<sequence>MTGTLNIVEISDELKDTLKKFRFQKSECTNAIILKIQRDPQTLLIEEELESCDIDELRESLPAQQPRFALVSYMMKHEDGRVSFPMCLIFYSPQGCNPEIQMLYAGSKNNLVKECGLTKNLEIRDLEELTEDFLRAKLGIK</sequence>
<keyword evidence="5" id="KW-0539">Nucleus</keyword>
<accession>A0A914W149</accession>